<dbReference type="SMART" id="SM00478">
    <property type="entry name" value="ENDO3c"/>
    <property type="match status" value="1"/>
</dbReference>
<dbReference type="PANTHER" id="PTHR43286">
    <property type="entry name" value="ENDONUCLEASE III-LIKE PROTEIN 1"/>
    <property type="match status" value="1"/>
</dbReference>
<comment type="similarity">
    <text evidence="2">Belongs to the Nth/MutY family.</text>
</comment>
<evidence type="ECO:0000256" key="8">
    <source>
        <dbReference type="ARBA" id="ARBA00023204"/>
    </source>
</evidence>
<dbReference type="AlphaFoldDB" id="A0A6J4JDC1"/>
<keyword evidence="9 13" id="KW-0456">Lyase</keyword>
<evidence type="ECO:0000256" key="9">
    <source>
        <dbReference type="ARBA" id="ARBA00023239"/>
    </source>
</evidence>
<organism evidence="13">
    <name type="scientific">uncultured Acetobacteraceae bacterium</name>
    <dbReference type="NCBI Taxonomy" id="169975"/>
    <lineage>
        <taxon>Bacteria</taxon>
        <taxon>Pseudomonadati</taxon>
        <taxon>Pseudomonadota</taxon>
        <taxon>Alphaproteobacteria</taxon>
        <taxon>Acetobacterales</taxon>
        <taxon>Acetobacteraceae</taxon>
        <taxon>environmental samples</taxon>
    </lineage>
</organism>
<evidence type="ECO:0000256" key="1">
    <source>
        <dbReference type="ARBA" id="ARBA00001966"/>
    </source>
</evidence>
<dbReference type="Gene3D" id="1.10.340.30">
    <property type="entry name" value="Hypothetical protein, domain 2"/>
    <property type="match status" value="1"/>
</dbReference>
<dbReference type="EMBL" id="CADCTL010000255">
    <property type="protein sequence ID" value="CAA9277101.1"/>
    <property type="molecule type" value="Genomic_DNA"/>
</dbReference>
<keyword evidence="13" id="KW-0255">Endonuclease</keyword>
<evidence type="ECO:0000313" key="13">
    <source>
        <dbReference type="EMBL" id="CAA9277101.1"/>
    </source>
</evidence>
<dbReference type="CDD" id="cd00056">
    <property type="entry name" value="ENDO3c"/>
    <property type="match status" value="1"/>
</dbReference>
<gene>
    <name evidence="13" type="ORF">AVDCRST_MAG04-3470</name>
</gene>
<feature type="compositionally biased region" description="Low complexity" evidence="11">
    <location>
        <begin position="20"/>
        <end position="31"/>
    </location>
</feature>
<dbReference type="PROSITE" id="PS00764">
    <property type="entry name" value="ENDONUCLEASE_III_1"/>
    <property type="match status" value="1"/>
</dbReference>
<keyword evidence="13" id="KW-0540">Nuclease</keyword>
<evidence type="ECO:0000256" key="2">
    <source>
        <dbReference type="ARBA" id="ARBA00008343"/>
    </source>
</evidence>
<dbReference type="Gene3D" id="1.10.1670.10">
    <property type="entry name" value="Helix-hairpin-Helix base-excision DNA repair enzymes (C-terminal)"/>
    <property type="match status" value="1"/>
</dbReference>
<evidence type="ECO:0000256" key="5">
    <source>
        <dbReference type="ARBA" id="ARBA00022801"/>
    </source>
</evidence>
<dbReference type="SUPFAM" id="SSF48150">
    <property type="entry name" value="DNA-glycosylase"/>
    <property type="match status" value="1"/>
</dbReference>
<protein>
    <submittedName>
        <fullName evidence="13">Endonuclease III</fullName>
        <ecNumber evidence="13">4.2.99.18</ecNumber>
    </submittedName>
</protein>
<dbReference type="GO" id="GO:0046872">
    <property type="term" value="F:metal ion binding"/>
    <property type="evidence" value="ECO:0007669"/>
    <property type="project" value="UniProtKB-KW"/>
</dbReference>
<name>A0A6J4JDC1_9PROT</name>
<evidence type="ECO:0000259" key="12">
    <source>
        <dbReference type="SMART" id="SM00478"/>
    </source>
</evidence>
<keyword evidence="7" id="KW-0411">Iron-sulfur</keyword>
<dbReference type="InterPro" id="IPR011257">
    <property type="entry name" value="DNA_glycosylase"/>
</dbReference>
<keyword evidence="4" id="KW-0227">DNA damage</keyword>
<feature type="region of interest" description="Disordered" evidence="11">
    <location>
        <begin position="1"/>
        <end position="40"/>
    </location>
</feature>
<evidence type="ECO:0000256" key="10">
    <source>
        <dbReference type="ARBA" id="ARBA00023295"/>
    </source>
</evidence>
<dbReference type="FunFam" id="1.10.340.30:FF:000001">
    <property type="entry name" value="Endonuclease III"/>
    <property type="match status" value="1"/>
</dbReference>
<evidence type="ECO:0000256" key="7">
    <source>
        <dbReference type="ARBA" id="ARBA00023014"/>
    </source>
</evidence>
<accession>A0A6J4JDC1</accession>
<dbReference type="GO" id="GO:0006285">
    <property type="term" value="P:base-excision repair, AP site formation"/>
    <property type="evidence" value="ECO:0007669"/>
    <property type="project" value="TreeGrafter"/>
</dbReference>
<keyword evidence="8" id="KW-0234">DNA repair</keyword>
<evidence type="ECO:0000256" key="11">
    <source>
        <dbReference type="SAM" id="MobiDB-lite"/>
    </source>
</evidence>
<feature type="domain" description="HhH-GPD" evidence="12">
    <location>
        <begin position="81"/>
        <end position="226"/>
    </location>
</feature>
<evidence type="ECO:0000256" key="3">
    <source>
        <dbReference type="ARBA" id="ARBA00022723"/>
    </source>
</evidence>
<reference evidence="13" key="1">
    <citation type="submission" date="2020-02" db="EMBL/GenBank/DDBJ databases">
        <authorList>
            <person name="Meier V. D."/>
        </authorList>
    </citation>
    <scope>NUCLEOTIDE SEQUENCE</scope>
    <source>
        <strain evidence="13">AVDCRST_MAG04</strain>
    </source>
</reference>
<keyword evidence="5" id="KW-0378">Hydrolase</keyword>
<proteinExistence type="inferred from homology"/>
<sequence>MRTAPEPKPRRATAARAGKPASPASPVAAEASPPPGKDPFDIDEVFRLLRQATAPLPKAAMFDLRDRGYSSPFEQLVSALVSARTRDETTIPVCLRLFAAARTPEAMVALPEEEIVRLLYGATFPEPKARDIRALSATIAASGAVPDTVEGLTALRGVGPKIAALTLGVGFNKPAISVDIHVHRIANRWGYVAAKTPERTMEALAPILPERYWIEINERLVPFGKFVCTGERPRCGTCLLLRQCRQVGVTAPRGA</sequence>
<keyword evidence="6" id="KW-0408">Iron</keyword>
<dbReference type="PANTHER" id="PTHR43286:SF1">
    <property type="entry name" value="ENDONUCLEASE III-LIKE PROTEIN 1"/>
    <property type="match status" value="1"/>
</dbReference>
<evidence type="ECO:0000256" key="4">
    <source>
        <dbReference type="ARBA" id="ARBA00022763"/>
    </source>
</evidence>
<evidence type="ECO:0000256" key="6">
    <source>
        <dbReference type="ARBA" id="ARBA00023004"/>
    </source>
</evidence>
<dbReference type="InterPro" id="IPR004035">
    <property type="entry name" value="Endouclease-III_FeS-bd_BS"/>
</dbReference>
<keyword evidence="10" id="KW-0326">Glycosidase</keyword>
<keyword evidence="3" id="KW-0479">Metal-binding</keyword>
<comment type="cofactor">
    <cofactor evidence="1">
        <name>[4Fe-4S] cluster</name>
        <dbReference type="ChEBI" id="CHEBI:49883"/>
    </cofactor>
</comment>
<dbReference type="GO" id="GO:0000703">
    <property type="term" value="F:oxidized pyrimidine nucleobase lesion DNA N-glycosylase activity"/>
    <property type="evidence" value="ECO:0007669"/>
    <property type="project" value="TreeGrafter"/>
</dbReference>
<dbReference type="GO" id="GO:0006289">
    <property type="term" value="P:nucleotide-excision repair"/>
    <property type="evidence" value="ECO:0007669"/>
    <property type="project" value="TreeGrafter"/>
</dbReference>
<dbReference type="GO" id="GO:0051536">
    <property type="term" value="F:iron-sulfur cluster binding"/>
    <property type="evidence" value="ECO:0007669"/>
    <property type="project" value="UniProtKB-KW"/>
</dbReference>
<dbReference type="InterPro" id="IPR003265">
    <property type="entry name" value="HhH-GPD_domain"/>
</dbReference>
<dbReference type="Pfam" id="PF00730">
    <property type="entry name" value="HhH-GPD"/>
    <property type="match status" value="1"/>
</dbReference>
<dbReference type="GO" id="GO:0140078">
    <property type="term" value="F:class I DNA-(apurinic or apyrimidinic site) endonuclease activity"/>
    <property type="evidence" value="ECO:0007669"/>
    <property type="project" value="UniProtKB-EC"/>
</dbReference>
<dbReference type="InterPro" id="IPR023170">
    <property type="entry name" value="HhH_base_excis_C"/>
</dbReference>
<dbReference type="EC" id="4.2.99.18" evidence="13"/>